<proteinExistence type="predicted"/>
<name>A0A3G3K4S9_9BACL</name>
<organism evidence="2 3">
    <name type="scientific">Cohnella candidum</name>
    <dbReference type="NCBI Taxonomy" id="2674991"/>
    <lineage>
        <taxon>Bacteria</taxon>
        <taxon>Bacillati</taxon>
        <taxon>Bacillota</taxon>
        <taxon>Bacilli</taxon>
        <taxon>Bacillales</taxon>
        <taxon>Paenibacillaceae</taxon>
        <taxon>Cohnella</taxon>
    </lineage>
</organism>
<dbReference type="AlphaFoldDB" id="A0A3G3K4S9"/>
<dbReference type="EMBL" id="CP033433">
    <property type="protein sequence ID" value="AYQ75458.1"/>
    <property type="molecule type" value="Genomic_DNA"/>
</dbReference>
<evidence type="ECO:0000313" key="2">
    <source>
        <dbReference type="EMBL" id="AYQ75458.1"/>
    </source>
</evidence>
<dbReference type="PANTHER" id="PTHR46211:SF14">
    <property type="entry name" value="GLYCEROPHOSPHODIESTER PHOSPHODIESTERASE"/>
    <property type="match status" value="1"/>
</dbReference>
<dbReference type="InterPro" id="IPR017946">
    <property type="entry name" value="PLC-like_Pdiesterase_TIM-brl"/>
</dbReference>
<dbReference type="KEGG" id="coh:EAV92_03135"/>
<feature type="domain" description="GP-PDE" evidence="1">
    <location>
        <begin position="4"/>
        <end position="241"/>
    </location>
</feature>
<gene>
    <name evidence="2" type="ORF">EAV92_03135</name>
</gene>
<protein>
    <submittedName>
        <fullName evidence="2">Glycerophosphodiester phosphodiesterase</fullName>
    </submittedName>
</protein>
<dbReference type="GO" id="GO:0006629">
    <property type="term" value="P:lipid metabolic process"/>
    <property type="evidence" value="ECO:0007669"/>
    <property type="project" value="InterPro"/>
</dbReference>
<reference evidence="2 3" key="1">
    <citation type="submission" date="2018-10" db="EMBL/GenBank/DDBJ databases">
        <title>Genome Sequence of Cohnella sp.</title>
        <authorList>
            <person name="Srinivasan S."/>
            <person name="Kim M.K."/>
        </authorList>
    </citation>
    <scope>NUCLEOTIDE SEQUENCE [LARGE SCALE GENOMIC DNA]</scope>
    <source>
        <strain evidence="2 3">18JY8-7</strain>
    </source>
</reference>
<evidence type="ECO:0000313" key="3">
    <source>
        <dbReference type="Proteomes" id="UP000269097"/>
    </source>
</evidence>
<evidence type="ECO:0000259" key="1">
    <source>
        <dbReference type="PROSITE" id="PS51704"/>
    </source>
</evidence>
<sequence>MKQHPCVAHRGFSGKAPENTMAAFRMALAMPEVQWMELDVHLSRDQIPVVIHDATLKRTTNAQGRVSHYTAAQLAALDAGSWFNPSYSKEGVPTLDQVLALSAGRCRLNVEIKAEDAHPPLAARRVLDAIMVRKMEHDVVITSFNPAILIAVRELTNIVPTGLIINDQPPGLIANVRSLGCTFLSIGFRHLTLPLLQQAEQAGVTVMAWTVDQAADLKKLVNRPEPIMICTNFPDRWLQAIRN</sequence>
<accession>A0A3G3K4S9</accession>
<dbReference type="PANTHER" id="PTHR46211">
    <property type="entry name" value="GLYCEROPHOSPHORYL DIESTER PHOSPHODIESTERASE"/>
    <property type="match status" value="1"/>
</dbReference>
<dbReference type="Proteomes" id="UP000269097">
    <property type="component" value="Chromosome"/>
</dbReference>
<dbReference type="Pfam" id="PF03009">
    <property type="entry name" value="GDPD"/>
    <property type="match status" value="1"/>
</dbReference>
<dbReference type="PROSITE" id="PS51704">
    <property type="entry name" value="GP_PDE"/>
    <property type="match status" value="1"/>
</dbReference>
<keyword evidence="3" id="KW-1185">Reference proteome</keyword>
<dbReference type="SUPFAM" id="SSF51695">
    <property type="entry name" value="PLC-like phosphodiesterases"/>
    <property type="match status" value="1"/>
</dbReference>
<dbReference type="Gene3D" id="3.20.20.190">
    <property type="entry name" value="Phosphatidylinositol (PI) phosphodiesterase"/>
    <property type="match status" value="1"/>
</dbReference>
<dbReference type="InterPro" id="IPR030395">
    <property type="entry name" value="GP_PDE_dom"/>
</dbReference>
<dbReference type="GO" id="GO:0008081">
    <property type="term" value="F:phosphoric diester hydrolase activity"/>
    <property type="evidence" value="ECO:0007669"/>
    <property type="project" value="InterPro"/>
</dbReference>